<dbReference type="PANTHER" id="PTHR22939">
    <property type="entry name" value="SERINE PROTEASE FAMILY S1C HTRA-RELATED"/>
    <property type="match status" value="1"/>
</dbReference>
<proteinExistence type="inferred from homology"/>
<evidence type="ECO:0000313" key="5">
    <source>
        <dbReference type="EMBL" id="MCM1984122.1"/>
    </source>
</evidence>
<dbReference type="AlphaFoldDB" id="A0ABD4T5Y4"/>
<dbReference type="SMART" id="SM00228">
    <property type="entry name" value="PDZ"/>
    <property type="match status" value="1"/>
</dbReference>
<dbReference type="InterPro" id="IPR048172">
    <property type="entry name" value="HhoA_HhoB_HtrA-like"/>
</dbReference>
<dbReference type="Gene3D" id="2.30.42.10">
    <property type="match status" value="1"/>
</dbReference>
<dbReference type="InterPro" id="IPR009003">
    <property type="entry name" value="Peptidase_S1_PA"/>
</dbReference>
<dbReference type="InterPro" id="IPR001940">
    <property type="entry name" value="Peptidase_S1C"/>
</dbReference>
<evidence type="ECO:0000313" key="6">
    <source>
        <dbReference type="Proteomes" id="UP000031561"/>
    </source>
</evidence>
<dbReference type="NCBIfam" id="NF041521">
    <property type="entry name" value="HhoA_HhoB_HtrA"/>
    <property type="match status" value="1"/>
</dbReference>
<accession>A0ABD4T5Y4</accession>
<dbReference type="Proteomes" id="UP000031561">
    <property type="component" value="Unassembled WGS sequence"/>
</dbReference>
<comment type="similarity">
    <text evidence="1">Belongs to the peptidase S1C family.</text>
</comment>
<dbReference type="Pfam" id="PF13180">
    <property type="entry name" value="PDZ_2"/>
    <property type="match status" value="1"/>
</dbReference>
<dbReference type="Pfam" id="PF13365">
    <property type="entry name" value="Trypsin_2"/>
    <property type="match status" value="1"/>
</dbReference>
<protein>
    <submittedName>
        <fullName evidence="5">Trypsin-like peptidase domain-containing protein</fullName>
    </submittedName>
</protein>
<dbReference type="SUPFAM" id="SSF50494">
    <property type="entry name" value="Trypsin-like serine proteases"/>
    <property type="match status" value="1"/>
</dbReference>
<dbReference type="InterPro" id="IPR043504">
    <property type="entry name" value="Peptidase_S1_PA_chymotrypsin"/>
</dbReference>
<dbReference type="EMBL" id="JTHE03000088">
    <property type="protein sequence ID" value="MCM1984122.1"/>
    <property type="molecule type" value="Genomic_DNA"/>
</dbReference>
<reference evidence="5 6" key="1">
    <citation type="journal article" date="2015" name="Genome Announc.">
        <title>Draft Genome Sequence of Filamentous Marine Cyanobacterium Lyngbya confervoides Strain BDU141951.</title>
        <authorList>
            <person name="Chandrababunaidu M.M."/>
            <person name="Sen D."/>
            <person name="Tripathy S."/>
        </authorList>
    </citation>
    <scope>NUCLEOTIDE SEQUENCE [LARGE SCALE GENOMIC DNA]</scope>
    <source>
        <strain evidence="5 6">BDU141951</strain>
    </source>
</reference>
<keyword evidence="2" id="KW-0645">Protease</keyword>
<evidence type="ECO:0000256" key="1">
    <source>
        <dbReference type="ARBA" id="ARBA00010541"/>
    </source>
</evidence>
<comment type="caution">
    <text evidence="5">The sequence shown here is derived from an EMBL/GenBank/DDBJ whole genome shotgun (WGS) entry which is preliminary data.</text>
</comment>
<dbReference type="Gene3D" id="2.40.10.10">
    <property type="entry name" value="Trypsin-like serine proteases"/>
    <property type="match status" value="2"/>
</dbReference>
<dbReference type="RefSeq" id="WP_166275752.1">
    <property type="nucleotide sequence ID" value="NZ_JTHE03000088.1"/>
</dbReference>
<keyword evidence="6" id="KW-1185">Reference proteome</keyword>
<organism evidence="5 6">
    <name type="scientific">Lyngbya confervoides BDU141951</name>
    <dbReference type="NCBI Taxonomy" id="1574623"/>
    <lineage>
        <taxon>Bacteria</taxon>
        <taxon>Bacillati</taxon>
        <taxon>Cyanobacteriota</taxon>
        <taxon>Cyanophyceae</taxon>
        <taxon>Oscillatoriophycideae</taxon>
        <taxon>Oscillatoriales</taxon>
        <taxon>Microcoleaceae</taxon>
        <taxon>Lyngbya</taxon>
    </lineage>
</organism>
<dbReference type="InterPro" id="IPR001478">
    <property type="entry name" value="PDZ"/>
</dbReference>
<sequence length="386" mass="41284">MVHTTSSVHRSALRTVLILAGLLGSWGIVESLALKPWSTEPSYAQIRPADTNFIAQAVEQVGPAVVRINAARTVQTQVPSIFRDPFFRQFFGLNIPDSRPRVEQGTGSGFILSRDGMILTNAHVVDKANQVTVVLKDGRNLEGRVMGQDPLTDVAVIKVDASNLPTVQFGDSEALRPGEWAIAIGNPLGLDNTVTAGIISATGRTSGDIGVTDKRVGFIQTDAAINPGNSGGPLLNQYGQVIGMNTAIIGGAQGLGFAIPINTARRIATQIIQTGRVEHPYLGIRMATLSPELKQRLNQDRSSRLRVQDETGVLVFEVLPNSPAARAGMQPGDVIKKINDQTITKANQVQQQVDQTPIGSTLRLEVRRANQTGSITVRTAALPTQG</sequence>
<dbReference type="PROSITE" id="PS50106">
    <property type="entry name" value="PDZ"/>
    <property type="match status" value="1"/>
</dbReference>
<dbReference type="PRINTS" id="PR00834">
    <property type="entry name" value="PROTEASES2C"/>
</dbReference>
<dbReference type="SUPFAM" id="SSF50156">
    <property type="entry name" value="PDZ domain-like"/>
    <property type="match status" value="1"/>
</dbReference>
<evidence type="ECO:0000259" key="4">
    <source>
        <dbReference type="PROSITE" id="PS50106"/>
    </source>
</evidence>
<evidence type="ECO:0000256" key="2">
    <source>
        <dbReference type="ARBA" id="ARBA00022670"/>
    </source>
</evidence>
<keyword evidence="3" id="KW-0378">Hydrolase</keyword>
<name>A0ABD4T5Y4_9CYAN</name>
<feature type="domain" description="PDZ" evidence="4">
    <location>
        <begin position="271"/>
        <end position="370"/>
    </location>
</feature>
<dbReference type="PANTHER" id="PTHR22939:SF129">
    <property type="entry name" value="SERINE PROTEASE HTRA2, MITOCHONDRIAL"/>
    <property type="match status" value="1"/>
</dbReference>
<evidence type="ECO:0000256" key="3">
    <source>
        <dbReference type="ARBA" id="ARBA00022801"/>
    </source>
</evidence>
<dbReference type="GO" id="GO:0008233">
    <property type="term" value="F:peptidase activity"/>
    <property type="evidence" value="ECO:0007669"/>
    <property type="project" value="UniProtKB-KW"/>
</dbReference>
<dbReference type="InterPro" id="IPR036034">
    <property type="entry name" value="PDZ_sf"/>
</dbReference>
<dbReference type="GO" id="GO:0006508">
    <property type="term" value="P:proteolysis"/>
    <property type="evidence" value="ECO:0007669"/>
    <property type="project" value="UniProtKB-KW"/>
</dbReference>
<gene>
    <name evidence="5" type="ORF">QQ91_0014960</name>
</gene>